<accession>A0A401YF85</accession>
<dbReference type="EMBL" id="BIFH01000014">
    <property type="protein sequence ID" value="GCD93274.1"/>
    <property type="molecule type" value="Genomic_DNA"/>
</dbReference>
<dbReference type="PANTHER" id="PTHR33979">
    <property type="entry name" value="OS02G0221600 PROTEIN"/>
    <property type="match status" value="1"/>
</dbReference>
<dbReference type="Proteomes" id="UP000286931">
    <property type="component" value="Unassembled WGS sequence"/>
</dbReference>
<feature type="transmembrane region" description="Helical" evidence="1">
    <location>
        <begin position="23"/>
        <end position="41"/>
    </location>
</feature>
<keyword evidence="1" id="KW-0812">Transmembrane</keyword>
<comment type="caution">
    <text evidence="2">The sequence shown here is derived from an EMBL/GenBank/DDBJ whole genome shotgun (WGS) entry which is preliminary data.</text>
</comment>
<proteinExistence type="predicted"/>
<feature type="transmembrane region" description="Helical" evidence="1">
    <location>
        <begin position="91"/>
        <end position="109"/>
    </location>
</feature>
<organism evidence="2 3">
    <name type="scientific">Embleya hyalina</name>
    <dbReference type="NCBI Taxonomy" id="516124"/>
    <lineage>
        <taxon>Bacteria</taxon>
        <taxon>Bacillati</taxon>
        <taxon>Actinomycetota</taxon>
        <taxon>Actinomycetes</taxon>
        <taxon>Kitasatosporales</taxon>
        <taxon>Streptomycetaceae</taxon>
        <taxon>Embleya</taxon>
    </lineage>
</organism>
<dbReference type="RefSeq" id="WP_246126448.1">
    <property type="nucleotide sequence ID" value="NZ_BIFH01000014.1"/>
</dbReference>
<dbReference type="InterPro" id="IPR049500">
    <property type="entry name" value="Peptidase_M50B-like"/>
</dbReference>
<feature type="transmembrane region" description="Helical" evidence="1">
    <location>
        <begin position="216"/>
        <end position="238"/>
    </location>
</feature>
<protein>
    <submittedName>
        <fullName evidence="2">Membrane protein</fullName>
    </submittedName>
</protein>
<dbReference type="PANTHER" id="PTHR33979:SF2">
    <property type="entry name" value="PEPTIDASE M50B-LIKE-DOMAIN-CONTAINING PROTEIN"/>
    <property type="match status" value="1"/>
</dbReference>
<feature type="transmembrane region" description="Helical" evidence="1">
    <location>
        <begin position="115"/>
        <end position="137"/>
    </location>
</feature>
<evidence type="ECO:0000313" key="2">
    <source>
        <dbReference type="EMBL" id="GCD93274.1"/>
    </source>
</evidence>
<keyword evidence="1" id="KW-0472">Membrane</keyword>
<feature type="transmembrane region" description="Helical" evidence="1">
    <location>
        <begin position="144"/>
        <end position="164"/>
    </location>
</feature>
<feature type="transmembrane region" description="Helical" evidence="1">
    <location>
        <begin position="170"/>
        <end position="188"/>
    </location>
</feature>
<reference evidence="2 3" key="1">
    <citation type="submission" date="2018-12" db="EMBL/GenBank/DDBJ databases">
        <title>Draft genome sequence of Embleya hyalina NBRC 13850T.</title>
        <authorList>
            <person name="Komaki H."/>
            <person name="Hosoyama A."/>
            <person name="Kimura A."/>
            <person name="Ichikawa N."/>
            <person name="Tamura T."/>
        </authorList>
    </citation>
    <scope>NUCLEOTIDE SEQUENCE [LARGE SCALE GENOMIC DNA]</scope>
    <source>
        <strain evidence="2 3">NBRC 13850</strain>
    </source>
</reference>
<evidence type="ECO:0000313" key="3">
    <source>
        <dbReference type="Proteomes" id="UP000286931"/>
    </source>
</evidence>
<keyword evidence="1" id="KW-1133">Transmembrane helix</keyword>
<dbReference type="AlphaFoldDB" id="A0A401YF85"/>
<sequence length="239" mass="25234">MSSVDTVSLQDMWDRVVGTQPDPPSWLALVTGAVAVAVVLYRPTWRPLRTVVTIAHEGGHAMVALLMGRRLSGIRLHSDTSGVTVSVGKPTGLGMVFTAMAGYITPSLLGAGGAALLAGAHITMVLWVALVLLALMFVAIRNWFGALVLLVTAGVIFAISWLASARIQAAFAYLLVWFLLVSGVRPVLELQQMRSRGRAPWSDADQLADLTRIPGAFWVGFFGLVSAAALGIGAGSLLT</sequence>
<gene>
    <name evidence="2" type="ORF">EHYA_00917</name>
</gene>
<keyword evidence="3" id="KW-1185">Reference proteome</keyword>
<dbReference type="Pfam" id="PF13398">
    <property type="entry name" value="Peptidase_M50B"/>
    <property type="match status" value="1"/>
</dbReference>
<name>A0A401YF85_9ACTN</name>
<evidence type="ECO:0000256" key="1">
    <source>
        <dbReference type="SAM" id="Phobius"/>
    </source>
</evidence>